<accession>A0ABR1F6G4</accession>
<keyword evidence="3 8" id="KW-0256">Endoplasmic reticulum</keyword>
<evidence type="ECO:0000256" key="4">
    <source>
        <dbReference type="ARBA" id="ARBA00022989"/>
    </source>
</evidence>
<name>A0ABR1F6G4_9ASCO</name>
<evidence type="ECO:0000313" key="12">
    <source>
        <dbReference type="Proteomes" id="UP001498771"/>
    </source>
</evidence>
<proteinExistence type="inferred from homology"/>
<dbReference type="InterPro" id="IPR019411">
    <property type="entry name" value="MMM1_dom"/>
</dbReference>
<evidence type="ECO:0000256" key="5">
    <source>
        <dbReference type="ARBA" id="ARBA00023055"/>
    </source>
</evidence>
<keyword evidence="5" id="KW-0445">Lipid transport</keyword>
<evidence type="ECO:0000256" key="1">
    <source>
        <dbReference type="ARBA" id="ARBA00022448"/>
    </source>
</evidence>
<dbReference type="PANTHER" id="PTHR13466:SF0">
    <property type="entry name" value="SMP-LTD DOMAIN-CONTAINING PROTEIN"/>
    <property type="match status" value="1"/>
</dbReference>
<dbReference type="PROSITE" id="PS51847">
    <property type="entry name" value="SMP"/>
    <property type="match status" value="1"/>
</dbReference>
<protein>
    <recommendedName>
        <fullName evidence="8">Maintenance of mitochondrial morphology protein 1</fullName>
    </recommendedName>
</protein>
<evidence type="ECO:0000259" key="10">
    <source>
        <dbReference type="PROSITE" id="PS51847"/>
    </source>
</evidence>
<keyword evidence="7 8" id="KW-0472">Membrane</keyword>
<dbReference type="Pfam" id="PF10296">
    <property type="entry name" value="MMM1"/>
    <property type="match status" value="1"/>
</dbReference>
<evidence type="ECO:0000256" key="2">
    <source>
        <dbReference type="ARBA" id="ARBA00022692"/>
    </source>
</evidence>
<dbReference type="RefSeq" id="XP_064768464.1">
    <property type="nucleotide sequence ID" value="XM_064912553.1"/>
</dbReference>
<evidence type="ECO:0000256" key="9">
    <source>
        <dbReference type="SAM" id="Phobius"/>
    </source>
</evidence>
<dbReference type="InterPro" id="IPR027537">
    <property type="entry name" value="Mmm1"/>
</dbReference>
<dbReference type="HAMAP" id="MF_03103">
    <property type="entry name" value="Mmm1"/>
    <property type="match status" value="1"/>
</dbReference>
<sequence length="338" mass="37928">MSVVTEVANIITAPAVTVTETVFRIQETSVPLFSEVVSSKADNGFTFTHGLLLGQLSVVIILFTFIRFFIFANGHDAPHQPEPLPPNLKKKQSSIIRPAPPVPARSILGRTFYNVETHPAESLDWLNVLVAQTISQFREDARMNNNILHSVDKILNSDKLPSFVDTVHVTELDIGEEFPIFSNCKIHPCADDPGRLEARIDVDLADSITLGIDTRLLLNYPAPLMAILPVSLSVSIVRFSGQLTISFKTIPPTNTSDRKTSLTFSFAPDYRLEFAIKSLVGSRSRLHNLPKLAQLVESRIRKWFVERCVQPRFQEITMPSMWPRRKNTRESFSAGGRY</sequence>
<comment type="caution">
    <text evidence="11">The sequence shown here is derived from an EMBL/GenBank/DDBJ whole genome shotgun (WGS) entry which is preliminary data.</text>
</comment>
<evidence type="ECO:0000313" key="11">
    <source>
        <dbReference type="EMBL" id="KAK7205431.1"/>
    </source>
</evidence>
<comment type="similarity">
    <text evidence="8">Belongs to the MMM1 family.</text>
</comment>
<evidence type="ECO:0000256" key="3">
    <source>
        <dbReference type="ARBA" id="ARBA00022824"/>
    </source>
</evidence>
<dbReference type="Proteomes" id="UP001498771">
    <property type="component" value="Unassembled WGS sequence"/>
</dbReference>
<feature type="domain" description="SMP-LTD" evidence="10">
    <location>
        <begin position="119"/>
        <end position="319"/>
    </location>
</feature>
<evidence type="ECO:0000256" key="7">
    <source>
        <dbReference type="ARBA" id="ARBA00023136"/>
    </source>
</evidence>
<keyword evidence="4 8" id="KW-1133">Transmembrane helix</keyword>
<evidence type="ECO:0000256" key="6">
    <source>
        <dbReference type="ARBA" id="ARBA00023121"/>
    </source>
</evidence>
<comment type="function">
    <text evidence="8">Component of the ERMES/MDM complex, which serves as a molecular tether to connect the endoplasmic reticulum (ER) and mitochondria. Components of this complex are involved in the control of mitochondrial shape and protein biogenesis, and function in nonvesicular lipid trafficking between the ER and mitochondria. The MDM12-MMM1 subcomplex functions in the major beta-barrel assembly pathway that is responsible for biogenesis of all outer membrane beta-barrel proteins, and acts in a late step after the SAM complex. The MDM10-MDM12-MMM1 subcomplex further acts in the TOM40-specific pathway after the action of the MDM12-MMM1 complex. Essential for establishing and maintaining the structure of mitochondria and maintenance of mtDNA nucleoids.</text>
</comment>
<feature type="topological domain" description="Lumenal" evidence="8">
    <location>
        <begin position="1"/>
        <end position="50"/>
    </location>
</feature>
<dbReference type="InterPro" id="IPR031468">
    <property type="entry name" value="SMP_LBD"/>
</dbReference>
<dbReference type="EMBL" id="JBBJBU010000005">
    <property type="protein sequence ID" value="KAK7205431.1"/>
    <property type="molecule type" value="Genomic_DNA"/>
</dbReference>
<dbReference type="PANTHER" id="PTHR13466">
    <property type="entry name" value="TEX2 PROTEIN-RELATED"/>
    <property type="match status" value="1"/>
</dbReference>
<dbReference type="GeneID" id="90038065"/>
<comment type="subcellular location">
    <subcellularLocation>
        <location evidence="8">Endoplasmic reticulum membrane</location>
        <topology evidence="8">Single-pass type I membrane protein</topology>
    </subcellularLocation>
    <text evidence="8">The ERMES/MDM complex localizes to a few discrete foci (around 10 per single cell), that represent mitochondria-endoplasmic reticulum junctions. These foci are often found next to mtDNA nucleoids.</text>
</comment>
<keyword evidence="6" id="KW-0446">Lipid-binding</keyword>
<feature type="topological domain" description="Cytoplasmic" evidence="8">
    <location>
        <begin position="72"/>
        <end position="338"/>
    </location>
</feature>
<keyword evidence="1" id="KW-0813">Transport</keyword>
<keyword evidence="2 8" id="KW-0812">Transmembrane</keyword>
<dbReference type="CDD" id="cd21671">
    <property type="entry name" value="SMP_Mmm1"/>
    <property type="match status" value="1"/>
</dbReference>
<feature type="transmembrane region" description="Helical" evidence="9">
    <location>
        <begin position="47"/>
        <end position="70"/>
    </location>
</feature>
<gene>
    <name evidence="8" type="primary">MMM1</name>
    <name evidence="11" type="ORF">BZA70DRAFT_278111</name>
</gene>
<evidence type="ECO:0000256" key="8">
    <source>
        <dbReference type="HAMAP-Rule" id="MF_03103"/>
    </source>
</evidence>
<keyword evidence="12" id="KW-1185">Reference proteome</keyword>
<comment type="subunit">
    <text evidence="8">Homodimer. Component of the ER-mitochondria encounter structure (ERMES) or MDM complex, composed of MMM1, MDM10, MDM12 and MDM34. A MMM1 homodimer associates with one molecule of MDM12 on each side in a pairwise head-to-tail manner, and the SMP-LTD domains of MMM1 and MDM12 generate a continuous hydrophobic tunnel for phospholipid trafficking.</text>
</comment>
<organism evidence="11 12">
    <name type="scientific">Myxozyma melibiosi</name>
    <dbReference type="NCBI Taxonomy" id="54550"/>
    <lineage>
        <taxon>Eukaryota</taxon>
        <taxon>Fungi</taxon>
        <taxon>Dikarya</taxon>
        <taxon>Ascomycota</taxon>
        <taxon>Saccharomycotina</taxon>
        <taxon>Lipomycetes</taxon>
        <taxon>Lipomycetales</taxon>
        <taxon>Lipomycetaceae</taxon>
        <taxon>Myxozyma</taxon>
    </lineage>
</organism>
<reference evidence="11 12" key="1">
    <citation type="submission" date="2024-03" db="EMBL/GenBank/DDBJ databases">
        <title>Genome-scale model development and genomic sequencing of the oleaginous clade Lipomyces.</title>
        <authorList>
            <consortium name="Lawrence Berkeley National Laboratory"/>
            <person name="Czajka J.J."/>
            <person name="Han Y."/>
            <person name="Kim J."/>
            <person name="Mondo S.J."/>
            <person name="Hofstad B.A."/>
            <person name="Robles A."/>
            <person name="Haridas S."/>
            <person name="Riley R."/>
            <person name="LaButti K."/>
            <person name="Pangilinan J."/>
            <person name="Andreopoulos W."/>
            <person name="Lipzen A."/>
            <person name="Yan J."/>
            <person name="Wang M."/>
            <person name="Ng V."/>
            <person name="Grigoriev I.V."/>
            <person name="Spatafora J.W."/>
            <person name="Magnuson J.K."/>
            <person name="Baker S.E."/>
            <person name="Pomraning K.R."/>
        </authorList>
    </citation>
    <scope>NUCLEOTIDE SEQUENCE [LARGE SCALE GENOMIC DNA]</scope>
    <source>
        <strain evidence="11 12">Phaff 52-87</strain>
    </source>
</reference>